<dbReference type="PANTHER" id="PTHR45976">
    <property type="entry name" value="ARMADILLO SEGMENT POLARITY PROTEIN"/>
    <property type="match status" value="1"/>
</dbReference>
<dbReference type="GO" id="GO:0007155">
    <property type="term" value="P:cell adhesion"/>
    <property type="evidence" value="ECO:0007669"/>
    <property type="project" value="InterPro"/>
</dbReference>
<dbReference type="AlphaFoldDB" id="A0A3P7MGA2"/>
<evidence type="ECO:0000313" key="3">
    <source>
        <dbReference type="Proteomes" id="UP000281553"/>
    </source>
</evidence>
<evidence type="ECO:0000256" key="1">
    <source>
        <dbReference type="SAM" id="MobiDB-lite"/>
    </source>
</evidence>
<keyword evidence="3" id="KW-1185">Reference proteome</keyword>
<sequence length="289" mass="31154">MSDQAFHLTDTNELLRLLIQSAGALGDVIGLLNADSDPSQLPLVKAVIGLVKNLGLDRECRRELQKLGTTRRLTLILKRADGVFEEATRQRGSIVSNSSELSYIEGVRLEDLLELTMVALQSMAMHSPGRAELIQAPDVISLIVRYLYDQSEYLQLASVSLLGEVAVTKEGARAIEEQGGVARITELVQSGNSAIATYSAAVLHRIAQSKPVDYQRRLSQELRKSLFDGGVVTGQEAAISRSTPTGETNPLPLPLPRRSCAGETPLLQLPDAPCTPLPNGRGGSYAQDG</sequence>
<dbReference type="Proteomes" id="UP000281553">
    <property type="component" value="Unassembled WGS sequence"/>
</dbReference>
<dbReference type="SUPFAM" id="SSF48371">
    <property type="entry name" value="ARM repeat"/>
    <property type="match status" value="1"/>
</dbReference>
<evidence type="ECO:0000313" key="2">
    <source>
        <dbReference type="EMBL" id="VDN16951.1"/>
    </source>
</evidence>
<evidence type="ECO:0008006" key="4">
    <source>
        <dbReference type="Google" id="ProtNLM"/>
    </source>
</evidence>
<feature type="non-terminal residue" evidence="2">
    <location>
        <position position="289"/>
    </location>
</feature>
<dbReference type="OrthoDB" id="195736at2759"/>
<dbReference type="InterPro" id="IPR016024">
    <property type="entry name" value="ARM-type_fold"/>
</dbReference>
<feature type="region of interest" description="Disordered" evidence="1">
    <location>
        <begin position="237"/>
        <end position="289"/>
    </location>
</feature>
<name>A0A3P7MGA2_DIBLA</name>
<gene>
    <name evidence="2" type="ORF">DILT_LOCUS12782</name>
</gene>
<dbReference type="InterPro" id="IPR013284">
    <property type="entry name" value="Beta-catenin"/>
</dbReference>
<dbReference type="EMBL" id="UYRU01067683">
    <property type="protein sequence ID" value="VDN16951.1"/>
    <property type="molecule type" value="Genomic_DNA"/>
</dbReference>
<dbReference type="Gene3D" id="1.25.10.10">
    <property type="entry name" value="Leucine-rich Repeat Variant"/>
    <property type="match status" value="1"/>
</dbReference>
<organism evidence="2 3">
    <name type="scientific">Dibothriocephalus latus</name>
    <name type="common">Fish tapeworm</name>
    <name type="synonym">Diphyllobothrium latum</name>
    <dbReference type="NCBI Taxonomy" id="60516"/>
    <lineage>
        <taxon>Eukaryota</taxon>
        <taxon>Metazoa</taxon>
        <taxon>Spiralia</taxon>
        <taxon>Lophotrochozoa</taxon>
        <taxon>Platyhelminthes</taxon>
        <taxon>Cestoda</taxon>
        <taxon>Eucestoda</taxon>
        <taxon>Diphyllobothriidea</taxon>
        <taxon>Diphyllobothriidae</taxon>
        <taxon>Dibothriocephalus</taxon>
    </lineage>
</organism>
<dbReference type="InterPro" id="IPR011989">
    <property type="entry name" value="ARM-like"/>
</dbReference>
<accession>A0A3P7MGA2</accession>
<dbReference type="GO" id="GO:0045296">
    <property type="term" value="F:cadherin binding"/>
    <property type="evidence" value="ECO:0007669"/>
    <property type="project" value="InterPro"/>
</dbReference>
<proteinExistence type="predicted"/>
<reference evidence="2 3" key="1">
    <citation type="submission" date="2018-11" db="EMBL/GenBank/DDBJ databases">
        <authorList>
            <consortium name="Pathogen Informatics"/>
        </authorList>
    </citation>
    <scope>NUCLEOTIDE SEQUENCE [LARGE SCALE GENOMIC DNA]</scope>
</reference>
<protein>
    <recommendedName>
        <fullName evidence="4">Armadillo segment polarity protein</fullName>
    </recommendedName>
</protein>